<keyword evidence="1 2" id="KW-0238">DNA-binding</keyword>
<feature type="compositionally biased region" description="Basic and acidic residues" evidence="4">
    <location>
        <begin position="15"/>
        <end position="25"/>
    </location>
</feature>
<dbReference type="AlphaFoldDB" id="B0DK51"/>
<gene>
    <name evidence="6" type="ORF">LACBIDRAFT_294914</name>
</gene>
<dbReference type="EMBL" id="DS547115">
    <property type="protein sequence ID" value="EDR04881.1"/>
    <property type="molecule type" value="Genomic_DNA"/>
</dbReference>
<feature type="compositionally biased region" description="Polar residues" evidence="4">
    <location>
        <begin position="26"/>
        <end position="42"/>
    </location>
</feature>
<evidence type="ECO:0000256" key="1">
    <source>
        <dbReference type="ARBA" id="ARBA00023125"/>
    </source>
</evidence>
<evidence type="ECO:0000256" key="2">
    <source>
        <dbReference type="PROSITE-ProRule" id="PRU00267"/>
    </source>
</evidence>
<dbReference type="Proteomes" id="UP000001194">
    <property type="component" value="Unassembled WGS sequence"/>
</dbReference>
<dbReference type="InParanoid" id="B0DK51"/>
<reference evidence="6 7" key="1">
    <citation type="journal article" date="2008" name="Nature">
        <title>The genome of Laccaria bicolor provides insights into mycorrhizal symbiosis.</title>
        <authorList>
            <person name="Martin F."/>
            <person name="Aerts A."/>
            <person name="Ahren D."/>
            <person name="Brun A."/>
            <person name="Danchin E.G.J."/>
            <person name="Duchaussoy F."/>
            <person name="Gibon J."/>
            <person name="Kohler A."/>
            <person name="Lindquist E."/>
            <person name="Pereda V."/>
            <person name="Salamov A."/>
            <person name="Shapiro H.J."/>
            <person name="Wuyts J."/>
            <person name="Blaudez D."/>
            <person name="Buee M."/>
            <person name="Brokstein P."/>
            <person name="Canbaeck B."/>
            <person name="Cohen D."/>
            <person name="Courty P.E."/>
            <person name="Coutinho P.M."/>
            <person name="Delaruelle C."/>
            <person name="Detter J.C."/>
            <person name="Deveau A."/>
            <person name="DiFazio S."/>
            <person name="Duplessis S."/>
            <person name="Fraissinet-Tachet L."/>
            <person name="Lucic E."/>
            <person name="Frey-Klett P."/>
            <person name="Fourrey C."/>
            <person name="Feussner I."/>
            <person name="Gay G."/>
            <person name="Grimwood J."/>
            <person name="Hoegger P.J."/>
            <person name="Jain P."/>
            <person name="Kilaru S."/>
            <person name="Labbe J."/>
            <person name="Lin Y.C."/>
            <person name="Legue V."/>
            <person name="Le Tacon F."/>
            <person name="Marmeisse R."/>
            <person name="Melayah D."/>
            <person name="Montanini B."/>
            <person name="Muratet M."/>
            <person name="Nehls U."/>
            <person name="Niculita-Hirzel H."/>
            <person name="Oudot-Le Secq M.P."/>
            <person name="Peter M."/>
            <person name="Quesneville H."/>
            <person name="Rajashekar B."/>
            <person name="Reich M."/>
            <person name="Rouhier N."/>
            <person name="Schmutz J."/>
            <person name="Yin T."/>
            <person name="Chalot M."/>
            <person name="Henrissat B."/>
            <person name="Kuees U."/>
            <person name="Lucas S."/>
            <person name="Van de Peer Y."/>
            <person name="Podila G.K."/>
            <person name="Polle A."/>
            <person name="Pukkila P.J."/>
            <person name="Richardson P.M."/>
            <person name="Rouze P."/>
            <person name="Sanders I.R."/>
            <person name="Stajich J.E."/>
            <person name="Tunlid A."/>
            <person name="Tuskan G."/>
            <person name="Grigoriev I.V."/>
        </authorList>
    </citation>
    <scope>NUCLEOTIDE SEQUENCE [LARGE SCALE GENOMIC DNA]</scope>
    <source>
        <strain evidence="7">S238N-H82 / ATCC MYA-4686</strain>
    </source>
</reference>
<dbReference type="Gene3D" id="1.10.30.10">
    <property type="entry name" value="High mobility group box domain"/>
    <property type="match status" value="1"/>
</dbReference>
<sequence length="597" mass="65375">MLPLAPRSQGKVHKKSTEKVNKKQNETNFVESLNKSNFPPNAIQMSTTDIAQLEQQRKELAASFNDIATVLKRSSELAASFAESILGSDAFEVLQHLQQSADPAPTKGKRKAAVTEDEPLDGTKKRKRIIKPKDPNAPKRPASSYILYQNNVRKELKEQHPEMNNADLLTMISEQWKNMTTEEKDKYNQENKVLTQQYSEEKKAYDNRTPEEVQAAKAAAEVALATKKEKKPRAPRTTKPAAAAVAPAVVPTPARPPPVVEASHSSGSEDSSDESDDEEPHPIAHLPCDKDSGPVKVVWLRSDSCFLHLLLTGVTVFLDTVILPTSTGCEKELPRLADLGHVERLFSNHSAREQLEVDIIVHTLRPKNDSINSTSIGEPLVEIATQYLTNKVVTALKPMKAEASQELFDLFNNNDSVIKGTTGTLPLHIYELRVALPDSPHSGLSVRSLSPLAFTARLPPTHPRHPPRRNRSPTLAPLLPQPHPTCLHLPHMNHRETQIPASSLLVGSRNSIQTPVSYKTWFYVNTNASPPVTSWVHPLGAAPPPGPPPAPHSPPAGPPPPTNTGYNQGSGGQGYGYSNPQGGYSPSYVAFQHTSSH</sequence>
<proteinExistence type="predicted"/>
<dbReference type="InterPro" id="IPR009071">
    <property type="entry name" value="HMG_box_dom"/>
</dbReference>
<dbReference type="STRING" id="486041.B0DK51"/>
<feature type="compositionally biased region" description="Low complexity" evidence="4">
    <location>
        <begin position="576"/>
        <end position="588"/>
    </location>
</feature>
<organism evidence="7">
    <name type="scientific">Laccaria bicolor (strain S238N-H82 / ATCC MYA-4686)</name>
    <name type="common">Bicoloured deceiver</name>
    <name type="synonym">Laccaria laccata var. bicolor</name>
    <dbReference type="NCBI Taxonomy" id="486041"/>
    <lineage>
        <taxon>Eukaryota</taxon>
        <taxon>Fungi</taxon>
        <taxon>Dikarya</taxon>
        <taxon>Basidiomycota</taxon>
        <taxon>Agaricomycotina</taxon>
        <taxon>Agaricomycetes</taxon>
        <taxon>Agaricomycetidae</taxon>
        <taxon>Agaricales</taxon>
        <taxon>Agaricineae</taxon>
        <taxon>Hydnangiaceae</taxon>
        <taxon>Laccaria</taxon>
    </lineage>
</organism>
<evidence type="ECO:0000259" key="5">
    <source>
        <dbReference type="PROSITE" id="PS50118"/>
    </source>
</evidence>
<feature type="domain" description="HMG box" evidence="5">
    <location>
        <begin position="138"/>
        <end position="206"/>
    </location>
</feature>
<protein>
    <submittedName>
        <fullName evidence="6">Predicted protein</fullName>
    </submittedName>
</protein>
<dbReference type="GO" id="GO:0005634">
    <property type="term" value="C:nucleus"/>
    <property type="evidence" value="ECO:0007669"/>
    <property type="project" value="UniProtKB-UniRule"/>
</dbReference>
<evidence type="ECO:0000256" key="3">
    <source>
        <dbReference type="SAM" id="Coils"/>
    </source>
</evidence>
<dbReference type="OrthoDB" id="1919336at2759"/>
<feature type="compositionally biased region" description="Basic residues" evidence="4">
    <location>
        <begin position="462"/>
        <end position="471"/>
    </location>
</feature>
<feature type="compositionally biased region" description="Low complexity" evidence="4">
    <location>
        <begin position="237"/>
        <end position="252"/>
    </location>
</feature>
<dbReference type="RefSeq" id="XP_001884271.1">
    <property type="nucleotide sequence ID" value="XM_001884236.1"/>
</dbReference>
<feature type="region of interest" description="Disordered" evidence="4">
    <location>
        <begin position="100"/>
        <end position="144"/>
    </location>
</feature>
<feature type="DNA-binding region" description="HMG box" evidence="2">
    <location>
        <begin position="138"/>
        <end position="206"/>
    </location>
</feature>
<keyword evidence="7" id="KW-1185">Reference proteome</keyword>
<feature type="coiled-coil region" evidence="3">
    <location>
        <begin position="177"/>
        <end position="204"/>
    </location>
</feature>
<dbReference type="GeneID" id="6080085"/>
<feature type="compositionally biased region" description="Pro residues" evidence="4">
    <location>
        <begin position="541"/>
        <end position="562"/>
    </location>
</feature>
<dbReference type="InterPro" id="IPR050342">
    <property type="entry name" value="HMGB"/>
</dbReference>
<evidence type="ECO:0000313" key="7">
    <source>
        <dbReference type="Proteomes" id="UP000001194"/>
    </source>
</evidence>
<feature type="region of interest" description="Disordered" evidence="4">
    <location>
        <begin position="456"/>
        <end position="479"/>
    </location>
</feature>
<dbReference type="SUPFAM" id="SSF47095">
    <property type="entry name" value="HMG-box"/>
    <property type="match status" value="1"/>
</dbReference>
<keyword evidence="2" id="KW-0539">Nucleus</keyword>
<name>B0DK51_LACBS</name>
<dbReference type="KEGG" id="lbc:LACBIDRAFT_294914"/>
<feature type="compositionally biased region" description="Acidic residues" evidence="4">
    <location>
        <begin position="270"/>
        <end position="279"/>
    </location>
</feature>
<dbReference type="PROSITE" id="PS50118">
    <property type="entry name" value="HMG_BOX_2"/>
    <property type="match status" value="1"/>
</dbReference>
<feature type="region of interest" description="Disordered" evidence="4">
    <location>
        <begin position="1"/>
        <end position="42"/>
    </location>
</feature>
<dbReference type="SMART" id="SM00398">
    <property type="entry name" value="HMG"/>
    <property type="match status" value="1"/>
</dbReference>
<accession>B0DK51</accession>
<feature type="region of interest" description="Disordered" evidence="4">
    <location>
        <begin position="225"/>
        <end position="288"/>
    </location>
</feature>
<dbReference type="InterPro" id="IPR036910">
    <property type="entry name" value="HMG_box_dom_sf"/>
</dbReference>
<dbReference type="PANTHER" id="PTHR48112">
    <property type="entry name" value="HIGH MOBILITY GROUP PROTEIN DSP1"/>
    <property type="match status" value="1"/>
</dbReference>
<feature type="region of interest" description="Disordered" evidence="4">
    <location>
        <begin position="539"/>
        <end position="597"/>
    </location>
</feature>
<feature type="compositionally biased region" description="Low complexity" evidence="4">
    <location>
        <begin position="260"/>
        <end position="269"/>
    </location>
</feature>
<dbReference type="HOGENOM" id="CLU_457134_0_0_1"/>
<evidence type="ECO:0000256" key="4">
    <source>
        <dbReference type="SAM" id="MobiDB-lite"/>
    </source>
</evidence>
<dbReference type="GO" id="GO:0003677">
    <property type="term" value="F:DNA binding"/>
    <property type="evidence" value="ECO:0007669"/>
    <property type="project" value="UniProtKB-UniRule"/>
</dbReference>
<dbReference type="Pfam" id="PF00505">
    <property type="entry name" value="HMG_box"/>
    <property type="match status" value="1"/>
</dbReference>
<keyword evidence="3" id="KW-0175">Coiled coil</keyword>
<evidence type="ECO:0000313" key="6">
    <source>
        <dbReference type="EMBL" id="EDR04881.1"/>
    </source>
</evidence>